<organism evidence="5 6">
    <name type="scientific">Kribbella pratensis</name>
    <dbReference type="NCBI Taxonomy" id="2512112"/>
    <lineage>
        <taxon>Bacteria</taxon>
        <taxon>Bacillati</taxon>
        <taxon>Actinomycetota</taxon>
        <taxon>Actinomycetes</taxon>
        <taxon>Propionibacteriales</taxon>
        <taxon>Kribbellaceae</taxon>
        <taxon>Kribbella</taxon>
    </lineage>
</organism>
<feature type="repeat" description="ANK" evidence="3">
    <location>
        <begin position="54"/>
        <end position="86"/>
    </location>
</feature>
<dbReference type="PROSITE" id="PS50088">
    <property type="entry name" value="ANK_REPEAT"/>
    <property type="match status" value="2"/>
</dbReference>
<dbReference type="Pfam" id="PF13857">
    <property type="entry name" value="Ank_5"/>
    <property type="match status" value="1"/>
</dbReference>
<dbReference type="PANTHER" id="PTHR24171">
    <property type="entry name" value="ANKYRIN REPEAT DOMAIN-CONTAINING PROTEIN 39-RELATED"/>
    <property type="match status" value="1"/>
</dbReference>
<dbReference type="Proteomes" id="UP000295146">
    <property type="component" value="Unassembled WGS sequence"/>
</dbReference>
<name>A0A4R8CJ04_9ACTN</name>
<dbReference type="InterPro" id="IPR002110">
    <property type="entry name" value="Ankyrin_rpt"/>
</dbReference>
<keyword evidence="2 3" id="KW-0040">ANK repeat</keyword>
<evidence type="ECO:0000313" key="5">
    <source>
        <dbReference type="EMBL" id="TDW75785.1"/>
    </source>
</evidence>
<protein>
    <submittedName>
        <fullName evidence="5">Ankyrin repeat protein</fullName>
    </submittedName>
</protein>
<dbReference type="PRINTS" id="PR01415">
    <property type="entry name" value="ANKYRIN"/>
</dbReference>
<feature type="repeat" description="ANK" evidence="3">
    <location>
        <begin position="130"/>
        <end position="162"/>
    </location>
</feature>
<keyword evidence="1" id="KW-0677">Repeat</keyword>
<dbReference type="PROSITE" id="PS50297">
    <property type="entry name" value="ANK_REP_REGION"/>
    <property type="match status" value="2"/>
</dbReference>
<evidence type="ECO:0000256" key="1">
    <source>
        <dbReference type="ARBA" id="ARBA00022737"/>
    </source>
</evidence>
<dbReference type="PANTHER" id="PTHR24171:SF8">
    <property type="entry name" value="BRCA1-ASSOCIATED RING DOMAIN PROTEIN 1"/>
    <property type="match status" value="1"/>
</dbReference>
<evidence type="ECO:0000256" key="2">
    <source>
        <dbReference type="ARBA" id="ARBA00023043"/>
    </source>
</evidence>
<evidence type="ECO:0000256" key="3">
    <source>
        <dbReference type="PROSITE-ProRule" id="PRU00023"/>
    </source>
</evidence>
<dbReference type="Pfam" id="PF00023">
    <property type="entry name" value="Ank"/>
    <property type="match status" value="1"/>
</dbReference>
<dbReference type="EMBL" id="SODP01000001">
    <property type="protein sequence ID" value="TDW75785.1"/>
    <property type="molecule type" value="Genomic_DNA"/>
</dbReference>
<reference evidence="5 6" key="1">
    <citation type="submission" date="2019-03" db="EMBL/GenBank/DDBJ databases">
        <title>Genomic Encyclopedia of Type Strains, Phase III (KMG-III): the genomes of soil and plant-associated and newly described type strains.</title>
        <authorList>
            <person name="Whitman W."/>
        </authorList>
    </citation>
    <scope>NUCLEOTIDE SEQUENCE [LARGE SCALE GENOMIC DNA]</scope>
    <source>
        <strain evidence="5 6">VKM Ac-2573</strain>
    </source>
</reference>
<dbReference type="AlphaFoldDB" id="A0A4R8CJ04"/>
<dbReference type="SUPFAM" id="SSF48403">
    <property type="entry name" value="Ankyrin repeat"/>
    <property type="match status" value="1"/>
</dbReference>
<proteinExistence type="predicted"/>
<feature type="region of interest" description="Disordered" evidence="4">
    <location>
        <begin position="155"/>
        <end position="187"/>
    </location>
</feature>
<accession>A0A4R8CJ04</accession>
<dbReference type="OrthoDB" id="9812708at2"/>
<dbReference type="RefSeq" id="WP_134098205.1">
    <property type="nucleotide sequence ID" value="NZ_SODP01000001.1"/>
</dbReference>
<evidence type="ECO:0000313" key="6">
    <source>
        <dbReference type="Proteomes" id="UP000295146"/>
    </source>
</evidence>
<gene>
    <name evidence="5" type="ORF">EV653_0924</name>
</gene>
<evidence type="ECO:0000256" key="4">
    <source>
        <dbReference type="SAM" id="MobiDB-lite"/>
    </source>
</evidence>
<dbReference type="InterPro" id="IPR036770">
    <property type="entry name" value="Ankyrin_rpt-contain_sf"/>
</dbReference>
<dbReference type="GO" id="GO:0004842">
    <property type="term" value="F:ubiquitin-protein transferase activity"/>
    <property type="evidence" value="ECO:0007669"/>
    <property type="project" value="TreeGrafter"/>
</dbReference>
<dbReference type="SMART" id="SM00248">
    <property type="entry name" value="ANK"/>
    <property type="match status" value="3"/>
</dbReference>
<sequence>MADIKDLPSLLTAIATGDRRAVTAALDAVPSLVTARLARPDEFFIDRCHAQLYEGDTALHAAAFAYDVELARELIARGADIGARNRRGSEPLHAAVIGVPGSTNWNPTAQRAVIELLIAAGANPNATAAGGVTPLHRAVRNRCSAAVDQLLRAGADPRLPNDHGSTPSDLAHLTTGRGGTGSAEAKAEQQTIVALLDKATTGR</sequence>
<comment type="caution">
    <text evidence="5">The sequence shown here is derived from an EMBL/GenBank/DDBJ whole genome shotgun (WGS) entry which is preliminary data.</text>
</comment>
<dbReference type="Gene3D" id="1.25.40.20">
    <property type="entry name" value="Ankyrin repeat-containing domain"/>
    <property type="match status" value="1"/>
</dbReference>
<keyword evidence="6" id="KW-1185">Reference proteome</keyword>
<dbReference type="GO" id="GO:0085020">
    <property type="term" value="P:protein K6-linked ubiquitination"/>
    <property type="evidence" value="ECO:0007669"/>
    <property type="project" value="TreeGrafter"/>
</dbReference>